<evidence type="ECO:0000256" key="1">
    <source>
        <dbReference type="SAM" id="Coils"/>
    </source>
</evidence>
<proteinExistence type="predicted"/>
<gene>
    <name evidence="2" type="ORF">FHW16_002049</name>
</gene>
<name>A0A839EPD8_9HYPH</name>
<protein>
    <recommendedName>
        <fullName evidence="4">DUF2325 domain-containing protein</fullName>
    </recommendedName>
</protein>
<feature type="coiled-coil region" evidence="1">
    <location>
        <begin position="180"/>
        <end position="290"/>
    </location>
</feature>
<reference evidence="2 3" key="1">
    <citation type="submission" date="2020-07" db="EMBL/GenBank/DDBJ databases">
        <title>Genomic Encyclopedia of Type Strains, Phase IV (KMG-V): Genome sequencing to study the core and pangenomes of soil and plant-associated prokaryotes.</title>
        <authorList>
            <person name="Whitman W."/>
        </authorList>
    </citation>
    <scope>NUCLEOTIDE SEQUENCE [LARGE SCALE GENOMIC DNA]</scope>
    <source>
        <strain evidence="2 3">AN3</strain>
    </source>
</reference>
<keyword evidence="3" id="KW-1185">Reference proteome</keyword>
<organism evidence="2 3">
    <name type="scientific">Phyllobacterium myrsinacearum</name>
    <dbReference type="NCBI Taxonomy" id="28101"/>
    <lineage>
        <taxon>Bacteria</taxon>
        <taxon>Pseudomonadati</taxon>
        <taxon>Pseudomonadota</taxon>
        <taxon>Alphaproteobacteria</taxon>
        <taxon>Hyphomicrobiales</taxon>
        <taxon>Phyllobacteriaceae</taxon>
        <taxon>Phyllobacterium</taxon>
    </lineage>
</organism>
<dbReference type="EMBL" id="JACGXN010000002">
    <property type="protein sequence ID" value="MBA8878337.1"/>
    <property type="molecule type" value="Genomic_DNA"/>
</dbReference>
<accession>A0A839EPD8</accession>
<evidence type="ECO:0000313" key="3">
    <source>
        <dbReference type="Proteomes" id="UP000549052"/>
    </source>
</evidence>
<evidence type="ECO:0000313" key="2">
    <source>
        <dbReference type="EMBL" id="MBA8878337.1"/>
    </source>
</evidence>
<comment type="caution">
    <text evidence="2">The sequence shown here is derived from an EMBL/GenBank/DDBJ whole genome shotgun (WGS) entry which is preliminary data.</text>
</comment>
<dbReference type="AlphaFoldDB" id="A0A839EPD8"/>
<sequence length="438" mass="48798">MPILSEFHNHNHGETSTFTLPRKIEAPLFKIDPKNQQRRKIWDISPNLHCSIIGTCLTATELRQFLGKMGEPDAKTASDHSLHSRGVLAAGRQDIAGKQLNKTLDRRHETLVKRFSKVATLDEIRKLWAEALEEGEVPGAYWAVMTHPATDKPLLQEVFGEVHMLSHLVGSANRLDIARLRKLQTELDERDEKIVRQEARLQSGADERSALLRRIDEMEQTIIRLAARNDTKVEHADETSILRSALERLDTEKARSESLTARLQATEDKCKAAEKRAAAMSEQIAELRFELEAVDTMLNVETADGSPSVLSSRSLLYVGGRRGLFDRLRVLAEQRGYALFLHDGGVEDNLSLLPGLVSQASAALFPVDCIGGGARQASVSGRAEKVRSLENGEPRQLYCRCFHRRGFGQRIGSGHASAEGEGKSLCARIKKLDFKFPV</sequence>
<evidence type="ECO:0008006" key="4">
    <source>
        <dbReference type="Google" id="ProtNLM"/>
    </source>
</evidence>
<dbReference type="Proteomes" id="UP000549052">
    <property type="component" value="Unassembled WGS sequence"/>
</dbReference>
<keyword evidence="1" id="KW-0175">Coiled coil</keyword>
<dbReference type="RefSeq" id="WP_182549045.1">
    <property type="nucleotide sequence ID" value="NZ_JACGXN010000002.1"/>
</dbReference>